<name>A0ABR7SVB4_9ACTN</name>
<reference evidence="1 2" key="1">
    <citation type="submission" date="2020-08" db="EMBL/GenBank/DDBJ databases">
        <title>Genemic of Streptomyces polyaspartic.</title>
        <authorList>
            <person name="Liu W."/>
        </authorList>
    </citation>
    <scope>NUCLEOTIDE SEQUENCE [LARGE SCALE GENOMIC DNA]</scope>
    <source>
        <strain evidence="1 2">TRM66268-LWL</strain>
    </source>
</reference>
<evidence type="ECO:0000313" key="1">
    <source>
        <dbReference type="EMBL" id="MBC9719430.1"/>
    </source>
</evidence>
<comment type="caution">
    <text evidence="1">The sequence shown here is derived from an EMBL/GenBank/DDBJ whole genome shotgun (WGS) entry which is preliminary data.</text>
</comment>
<proteinExistence type="predicted"/>
<accession>A0ABR7SVB4</accession>
<gene>
    <name evidence="1" type="ORF">H9Y04_43670</name>
</gene>
<organism evidence="1 2">
    <name type="scientific">Streptomyces polyasparticus</name>
    <dbReference type="NCBI Taxonomy" id="2767826"/>
    <lineage>
        <taxon>Bacteria</taxon>
        <taxon>Bacillati</taxon>
        <taxon>Actinomycetota</taxon>
        <taxon>Actinomycetes</taxon>
        <taxon>Kitasatosporales</taxon>
        <taxon>Streptomycetaceae</taxon>
        <taxon>Streptomyces</taxon>
    </lineage>
</organism>
<evidence type="ECO:0000313" key="2">
    <source>
        <dbReference type="Proteomes" id="UP000642284"/>
    </source>
</evidence>
<sequence length="59" mass="6397">MENSSVVRWRDWYADEGLAGLEDRPRSGGPPAYGPEVRLRIVATATSARHTPTTAGRTG</sequence>
<dbReference type="Proteomes" id="UP000642284">
    <property type="component" value="Unassembled WGS sequence"/>
</dbReference>
<keyword evidence="2" id="KW-1185">Reference proteome</keyword>
<dbReference type="EMBL" id="JACTVJ010000042">
    <property type="protein sequence ID" value="MBC9719430.1"/>
    <property type="molecule type" value="Genomic_DNA"/>
</dbReference>
<dbReference type="Pfam" id="PF13565">
    <property type="entry name" value="HTH_32"/>
    <property type="match status" value="1"/>
</dbReference>
<protein>
    <submittedName>
        <fullName evidence="1">Helix-turn-helix domain-containing protein</fullName>
    </submittedName>
</protein>